<dbReference type="Gene3D" id="3.10.20.90">
    <property type="entry name" value="Phosphatidylinositol 3-kinase Catalytic Subunit, Chain A, domain 1"/>
    <property type="match status" value="1"/>
</dbReference>
<accession>M7ZK31</accession>
<protein>
    <recommendedName>
        <fullName evidence="2">Ubiquitin-like domain-containing protein</fullName>
    </recommendedName>
</protein>
<evidence type="ECO:0000313" key="1">
    <source>
        <dbReference type="EMBL" id="EMS52700.1"/>
    </source>
</evidence>
<dbReference type="AlphaFoldDB" id="M7ZK31"/>
<reference evidence="1" key="1">
    <citation type="journal article" date="2013" name="Nature">
        <title>Draft genome of the wheat A-genome progenitor Triticum urartu.</title>
        <authorList>
            <person name="Ling H.Q."/>
            <person name="Zhao S."/>
            <person name="Liu D."/>
            <person name="Wang J."/>
            <person name="Sun H."/>
            <person name="Zhang C."/>
            <person name="Fan H."/>
            <person name="Li D."/>
            <person name="Dong L."/>
            <person name="Tao Y."/>
            <person name="Gao C."/>
            <person name="Wu H."/>
            <person name="Li Y."/>
            <person name="Cui Y."/>
            <person name="Guo X."/>
            <person name="Zheng S."/>
            <person name="Wang B."/>
            <person name="Yu K."/>
            <person name="Liang Q."/>
            <person name="Yang W."/>
            <person name="Lou X."/>
            <person name="Chen J."/>
            <person name="Feng M."/>
            <person name="Jian J."/>
            <person name="Zhang X."/>
            <person name="Luo G."/>
            <person name="Jiang Y."/>
            <person name="Liu J."/>
            <person name="Wang Z."/>
            <person name="Sha Y."/>
            <person name="Zhang B."/>
            <person name="Wu H."/>
            <person name="Tang D."/>
            <person name="Shen Q."/>
            <person name="Xue P."/>
            <person name="Zou S."/>
            <person name="Wang X."/>
            <person name="Liu X."/>
            <person name="Wang F."/>
            <person name="Yang Y."/>
            <person name="An X."/>
            <person name="Dong Z."/>
            <person name="Zhang K."/>
            <person name="Zhang X."/>
            <person name="Luo M.C."/>
            <person name="Dvorak J."/>
            <person name="Tong Y."/>
            <person name="Wang J."/>
            <person name="Yang H."/>
            <person name="Li Z."/>
            <person name="Wang D."/>
            <person name="Zhang A."/>
            <person name="Wang J."/>
        </authorList>
    </citation>
    <scope>NUCLEOTIDE SEQUENCE</scope>
</reference>
<dbReference type="SUPFAM" id="SSF54236">
    <property type="entry name" value="Ubiquitin-like"/>
    <property type="match status" value="1"/>
</dbReference>
<name>M7ZK31_TRIUA</name>
<dbReference type="EMBL" id="KD203683">
    <property type="protein sequence ID" value="EMS52700.1"/>
    <property type="molecule type" value="Genomic_DNA"/>
</dbReference>
<dbReference type="InterPro" id="IPR029071">
    <property type="entry name" value="Ubiquitin-like_domsf"/>
</dbReference>
<proteinExistence type="predicted"/>
<organism evidence="1">
    <name type="scientific">Triticum urartu</name>
    <name type="common">Red wild einkorn</name>
    <name type="synonym">Crithodium urartu</name>
    <dbReference type="NCBI Taxonomy" id="4572"/>
    <lineage>
        <taxon>Eukaryota</taxon>
        <taxon>Viridiplantae</taxon>
        <taxon>Streptophyta</taxon>
        <taxon>Embryophyta</taxon>
        <taxon>Tracheophyta</taxon>
        <taxon>Spermatophyta</taxon>
        <taxon>Magnoliopsida</taxon>
        <taxon>Liliopsida</taxon>
        <taxon>Poales</taxon>
        <taxon>Poaceae</taxon>
        <taxon>BOP clade</taxon>
        <taxon>Pooideae</taxon>
        <taxon>Triticodae</taxon>
        <taxon>Triticeae</taxon>
        <taxon>Triticinae</taxon>
        <taxon>Triticum</taxon>
    </lineage>
</organism>
<sequence length="71" mass="7502">MGNAVAVSRSVQISVMTTAGKVLALDVRTTDTIGHVKKNIHREARAGRAPAPAAPGPRREDTAGQNCYRTC</sequence>
<evidence type="ECO:0008006" key="2">
    <source>
        <dbReference type="Google" id="ProtNLM"/>
    </source>
</evidence>
<gene>
    <name evidence="1" type="ORF">TRIUR3_25904</name>
</gene>